<dbReference type="Proteomes" id="UP000325313">
    <property type="component" value="Unassembled WGS sequence"/>
</dbReference>
<organism evidence="1 2">
    <name type="scientific">Puccinia graminis f. sp. tritici</name>
    <dbReference type="NCBI Taxonomy" id="56615"/>
    <lineage>
        <taxon>Eukaryota</taxon>
        <taxon>Fungi</taxon>
        <taxon>Dikarya</taxon>
        <taxon>Basidiomycota</taxon>
        <taxon>Pucciniomycotina</taxon>
        <taxon>Pucciniomycetes</taxon>
        <taxon>Pucciniales</taxon>
        <taxon>Pucciniaceae</taxon>
        <taxon>Puccinia</taxon>
    </lineage>
</organism>
<reference evidence="1 2" key="1">
    <citation type="submission" date="2019-05" db="EMBL/GenBank/DDBJ databases">
        <title>Emergence of the Ug99 lineage of the wheat stem rust pathogen through somatic hybridization.</title>
        <authorList>
            <person name="Li F."/>
            <person name="Upadhyaya N.M."/>
            <person name="Sperschneider J."/>
            <person name="Matny O."/>
            <person name="Nguyen-Phuc H."/>
            <person name="Mago R."/>
            <person name="Raley C."/>
            <person name="Miller M.E."/>
            <person name="Silverstein K.A.T."/>
            <person name="Henningsen E."/>
            <person name="Hirsch C.D."/>
            <person name="Visser B."/>
            <person name="Pretorius Z.A."/>
            <person name="Steffenson B.J."/>
            <person name="Schwessinger B."/>
            <person name="Dodds P.N."/>
            <person name="Figueroa M."/>
        </authorList>
    </citation>
    <scope>NUCLEOTIDE SEQUENCE [LARGE SCALE GENOMIC DNA]</scope>
    <source>
        <strain evidence="1 2">Ug99</strain>
    </source>
</reference>
<sequence>MYCIYTHKDFEWGVPKCAKGDTILRRKKRATSSQFSKCLVLNKQRKSSNILNQNSSLKPWHLPKLIKRRLWHLQPRNSNNQGKSF</sequence>
<protein>
    <submittedName>
        <fullName evidence="1">Uncharacterized protein</fullName>
    </submittedName>
</protein>
<accession>A0A5B0NEP1</accession>
<dbReference type="AlphaFoldDB" id="A0A5B0NEP1"/>
<evidence type="ECO:0000313" key="1">
    <source>
        <dbReference type="EMBL" id="KAA1087801.1"/>
    </source>
</evidence>
<name>A0A5B0NEP1_PUCGR</name>
<comment type="caution">
    <text evidence="1">The sequence shown here is derived from an EMBL/GenBank/DDBJ whole genome shotgun (WGS) entry which is preliminary data.</text>
</comment>
<dbReference type="EMBL" id="VDEP01000409">
    <property type="protein sequence ID" value="KAA1087801.1"/>
    <property type="molecule type" value="Genomic_DNA"/>
</dbReference>
<evidence type="ECO:0000313" key="2">
    <source>
        <dbReference type="Proteomes" id="UP000325313"/>
    </source>
</evidence>
<gene>
    <name evidence="1" type="ORF">PGTUg99_007769</name>
</gene>
<proteinExistence type="predicted"/>